<dbReference type="AlphaFoldDB" id="A0A444W8U7"/>
<keyword evidence="2" id="KW-1185">Reference proteome</keyword>
<sequence>MLYPKGYFHLKEKMVTFIAVPHLITKPIQHLKMRPFFKNQPDPKPQHEHHISYRHDVGEEVFFMYMNGVRKATITNIVIKKSRKATDIWCVVDKNPCRPLHSKTFREEELYSTKAELLESL</sequence>
<comment type="caution">
    <text evidence="1">The sequence shown here is derived from an EMBL/GenBank/DDBJ whole genome shotgun (WGS) entry which is preliminary data.</text>
</comment>
<gene>
    <name evidence="1" type="ORF">NU09_2095</name>
</gene>
<name>A0A444W8U7_9FLAO</name>
<dbReference type="Proteomes" id="UP000289775">
    <property type="component" value="Unassembled WGS sequence"/>
</dbReference>
<dbReference type="EMBL" id="JUIW01000007">
    <property type="protein sequence ID" value="RYJ42309.1"/>
    <property type="molecule type" value="Genomic_DNA"/>
</dbReference>
<dbReference type="RefSeq" id="WP_129751225.1">
    <property type="nucleotide sequence ID" value="NZ_JUIW01000007.1"/>
</dbReference>
<evidence type="ECO:0000313" key="1">
    <source>
        <dbReference type="EMBL" id="RYJ42309.1"/>
    </source>
</evidence>
<accession>A0A444W8U7</accession>
<dbReference type="OrthoDB" id="9828044at2"/>
<reference evidence="1 2" key="1">
    <citation type="submission" date="2014-12" db="EMBL/GenBank/DDBJ databases">
        <title>Genome sequence of Flavobacterium beibuense RSKm HC5.</title>
        <authorList>
            <person name="Kim J.F."/>
            <person name="Song J.Y."/>
            <person name="Kwak M.-J."/>
            <person name="Lee S.-W."/>
        </authorList>
    </citation>
    <scope>NUCLEOTIDE SEQUENCE [LARGE SCALE GENOMIC DNA]</scope>
    <source>
        <strain evidence="1 2">RSKm HC5</strain>
    </source>
</reference>
<evidence type="ECO:0000313" key="2">
    <source>
        <dbReference type="Proteomes" id="UP000289775"/>
    </source>
</evidence>
<organism evidence="1 2">
    <name type="scientific">Flavobacterium beibuense</name>
    <dbReference type="NCBI Taxonomy" id="657326"/>
    <lineage>
        <taxon>Bacteria</taxon>
        <taxon>Pseudomonadati</taxon>
        <taxon>Bacteroidota</taxon>
        <taxon>Flavobacteriia</taxon>
        <taxon>Flavobacteriales</taxon>
        <taxon>Flavobacteriaceae</taxon>
        <taxon>Flavobacterium</taxon>
    </lineage>
</organism>
<proteinExistence type="predicted"/>
<protein>
    <submittedName>
        <fullName evidence="1">Uncharacterized protein</fullName>
    </submittedName>
</protein>